<comment type="caution">
    <text evidence="1">The sequence shown here is derived from an EMBL/GenBank/DDBJ whole genome shotgun (WGS) entry which is preliminary data.</text>
</comment>
<dbReference type="AlphaFoldDB" id="A0AA40DP11"/>
<dbReference type="GO" id="GO:0008104">
    <property type="term" value="P:intracellular protein localization"/>
    <property type="evidence" value="ECO:0007669"/>
    <property type="project" value="TreeGrafter"/>
</dbReference>
<evidence type="ECO:0000313" key="2">
    <source>
        <dbReference type="Proteomes" id="UP001172102"/>
    </source>
</evidence>
<keyword evidence="2" id="KW-1185">Reference proteome</keyword>
<dbReference type="PANTHER" id="PTHR47775:SF1">
    <property type="entry name" value="BUD SITE SELECTION PROTEIN 14"/>
    <property type="match status" value="1"/>
</dbReference>
<evidence type="ECO:0008006" key="3">
    <source>
        <dbReference type="Google" id="ProtNLM"/>
    </source>
</evidence>
<gene>
    <name evidence="1" type="ORF">B0H67DRAFT_648008</name>
</gene>
<dbReference type="InterPro" id="IPR036028">
    <property type="entry name" value="SH3-like_dom_sf"/>
</dbReference>
<dbReference type="GO" id="GO:0015630">
    <property type="term" value="C:microtubule cytoskeleton"/>
    <property type="evidence" value="ECO:0007669"/>
    <property type="project" value="TreeGrafter"/>
</dbReference>
<dbReference type="SUPFAM" id="SSF50044">
    <property type="entry name" value="SH3-domain"/>
    <property type="match status" value="1"/>
</dbReference>
<dbReference type="PANTHER" id="PTHR47775">
    <property type="entry name" value="BUD SITE SELECTION PROTEIN 14"/>
    <property type="match status" value="1"/>
</dbReference>
<protein>
    <recommendedName>
        <fullName evidence="3">SH3 domain-containing protein</fullName>
    </recommendedName>
</protein>
<dbReference type="InterPro" id="IPR053039">
    <property type="entry name" value="Polarity_Bud-Selection_Reg"/>
</dbReference>
<sequence length="49" mass="5692">MVLLDDSNSYWWLIRVVKDSSIGYLPAEHVETPTERLARPNKHRNIDVG</sequence>
<proteinExistence type="predicted"/>
<accession>A0AA40DP11</accession>
<organism evidence="1 2">
    <name type="scientific">Lasiosphaeris hirsuta</name>
    <dbReference type="NCBI Taxonomy" id="260670"/>
    <lineage>
        <taxon>Eukaryota</taxon>
        <taxon>Fungi</taxon>
        <taxon>Dikarya</taxon>
        <taxon>Ascomycota</taxon>
        <taxon>Pezizomycotina</taxon>
        <taxon>Sordariomycetes</taxon>
        <taxon>Sordariomycetidae</taxon>
        <taxon>Sordariales</taxon>
        <taxon>Lasiosphaeriaceae</taxon>
        <taxon>Lasiosphaeris</taxon>
    </lineage>
</organism>
<dbReference type="GO" id="GO:0051286">
    <property type="term" value="C:cell tip"/>
    <property type="evidence" value="ECO:0007669"/>
    <property type="project" value="TreeGrafter"/>
</dbReference>
<name>A0AA40DP11_9PEZI</name>
<dbReference type="GO" id="GO:0030950">
    <property type="term" value="P:establishment or maintenance of actin cytoskeleton polarity"/>
    <property type="evidence" value="ECO:0007669"/>
    <property type="project" value="TreeGrafter"/>
</dbReference>
<evidence type="ECO:0000313" key="1">
    <source>
        <dbReference type="EMBL" id="KAK0707872.1"/>
    </source>
</evidence>
<reference evidence="1" key="1">
    <citation type="submission" date="2023-06" db="EMBL/GenBank/DDBJ databases">
        <title>Genome-scale phylogeny and comparative genomics of the fungal order Sordariales.</title>
        <authorList>
            <consortium name="Lawrence Berkeley National Laboratory"/>
            <person name="Hensen N."/>
            <person name="Bonometti L."/>
            <person name="Westerberg I."/>
            <person name="Brannstrom I.O."/>
            <person name="Guillou S."/>
            <person name="Cros-Aarteil S."/>
            <person name="Calhoun S."/>
            <person name="Haridas S."/>
            <person name="Kuo A."/>
            <person name="Mondo S."/>
            <person name="Pangilinan J."/>
            <person name="Riley R."/>
            <person name="Labutti K."/>
            <person name="Andreopoulos B."/>
            <person name="Lipzen A."/>
            <person name="Chen C."/>
            <person name="Yanf M."/>
            <person name="Daum C."/>
            <person name="Ng V."/>
            <person name="Clum A."/>
            <person name="Steindorff A."/>
            <person name="Ohm R."/>
            <person name="Martin F."/>
            <person name="Silar P."/>
            <person name="Natvig D."/>
            <person name="Lalanne C."/>
            <person name="Gautier V."/>
            <person name="Ament-Velasquez S.L."/>
            <person name="Kruys A."/>
            <person name="Hutchinson M.I."/>
            <person name="Powell A.J."/>
            <person name="Barry K."/>
            <person name="Miller A.N."/>
            <person name="Grigoriev I.V."/>
            <person name="Debuchy R."/>
            <person name="Gladieux P."/>
            <person name="Thoren M.H."/>
            <person name="Johannesson H."/>
        </authorList>
    </citation>
    <scope>NUCLEOTIDE SEQUENCE</scope>
    <source>
        <strain evidence="1">SMH4607-1</strain>
    </source>
</reference>
<dbReference type="Proteomes" id="UP001172102">
    <property type="component" value="Unassembled WGS sequence"/>
</dbReference>
<dbReference type="EMBL" id="JAUKUA010000006">
    <property type="protein sequence ID" value="KAK0707872.1"/>
    <property type="molecule type" value="Genomic_DNA"/>
</dbReference>